<keyword evidence="2" id="KW-1185">Reference proteome</keyword>
<dbReference type="EMBL" id="CM055764">
    <property type="protein sequence ID" value="KAJ7984631.1"/>
    <property type="molecule type" value="Genomic_DNA"/>
</dbReference>
<comment type="caution">
    <text evidence="1">The sequence shown here is derived from an EMBL/GenBank/DDBJ whole genome shotgun (WGS) entry which is preliminary data.</text>
</comment>
<gene>
    <name evidence="1" type="ORF">DPEC_G00356770</name>
</gene>
<reference evidence="1" key="1">
    <citation type="submission" date="2021-05" db="EMBL/GenBank/DDBJ databases">
        <authorList>
            <person name="Pan Q."/>
            <person name="Jouanno E."/>
            <person name="Zahm M."/>
            <person name="Klopp C."/>
            <person name="Cabau C."/>
            <person name="Louis A."/>
            <person name="Berthelot C."/>
            <person name="Parey E."/>
            <person name="Roest Crollius H."/>
            <person name="Montfort J."/>
            <person name="Robinson-Rechavi M."/>
            <person name="Bouchez O."/>
            <person name="Lampietro C."/>
            <person name="Lopez Roques C."/>
            <person name="Donnadieu C."/>
            <person name="Postlethwait J."/>
            <person name="Bobe J."/>
            <person name="Dillon D."/>
            <person name="Chandos A."/>
            <person name="von Hippel F."/>
            <person name="Guiguen Y."/>
        </authorList>
    </citation>
    <scope>NUCLEOTIDE SEQUENCE</scope>
    <source>
        <strain evidence="1">YG-Jan2019</strain>
    </source>
</reference>
<protein>
    <submittedName>
        <fullName evidence="1">Uncharacterized protein</fullName>
    </submittedName>
</protein>
<evidence type="ECO:0000313" key="1">
    <source>
        <dbReference type="EMBL" id="KAJ7984631.1"/>
    </source>
</evidence>
<proteinExistence type="predicted"/>
<dbReference type="Proteomes" id="UP001157502">
    <property type="component" value="Chromosome 37"/>
</dbReference>
<evidence type="ECO:0000313" key="2">
    <source>
        <dbReference type="Proteomes" id="UP001157502"/>
    </source>
</evidence>
<sequence length="284" mass="31329">MGRRKRTSFTKVHLELLRVAFDVDPYPGIAVRESLSQATGLPESRIQVWFQNRRARTLRHRGHRYSPQPESAYPIHSQFQATEPFDMGIDEAPHYQPLSHMQTEGEEDCFYNPFSCSAPFSRSPGDAGYSSPAFNAGVRQGRLQGTSSPGASPEGHWWNIAQELTSGSWGESQAFRFPSPSGLQPHYADGGDQSIGASSTYEQFSICPATPDSAYWEIENSSPTDHGSLYNKVSEKYSSASGVFDPMQEAPLPELSSECVEDIFGAMEKEQCLMAGPVSTAVIF</sequence>
<name>A0ACC2EZX6_DALPE</name>
<accession>A0ACC2EZX6</accession>
<organism evidence="1 2">
    <name type="scientific">Dallia pectoralis</name>
    <name type="common">Alaska blackfish</name>
    <dbReference type="NCBI Taxonomy" id="75939"/>
    <lineage>
        <taxon>Eukaryota</taxon>
        <taxon>Metazoa</taxon>
        <taxon>Chordata</taxon>
        <taxon>Craniata</taxon>
        <taxon>Vertebrata</taxon>
        <taxon>Euteleostomi</taxon>
        <taxon>Actinopterygii</taxon>
        <taxon>Neopterygii</taxon>
        <taxon>Teleostei</taxon>
        <taxon>Protacanthopterygii</taxon>
        <taxon>Esociformes</taxon>
        <taxon>Umbridae</taxon>
        <taxon>Dallia</taxon>
    </lineage>
</organism>